<evidence type="ECO:0008006" key="4">
    <source>
        <dbReference type="Google" id="ProtNLM"/>
    </source>
</evidence>
<dbReference type="OrthoDB" id="4777991at2759"/>
<evidence type="ECO:0000313" key="2">
    <source>
        <dbReference type="EMBL" id="KAF1994217.1"/>
    </source>
</evidence>
<keyword evidence="3" id="KW-1185">Reference proteome</keyword>
<keyword evidence="1" id="KW-0732">Signal</keyword>
<protein>
    <recommendedName>
        <fullName evidence="4">Granulins domain-containing protein</fullName>
    </recommendedName>
</protein>
<evidence type="ECO:0000313" key="3">
    <source>
        <dbReference type="Proteomes" id="UP000799779"/>
    </source>
</evidence>
<feature type="chain" id="PRO_5025623013" description="Granulins domain-containing protein" evidence="1">
    <location>
        <begin position="20"/>
        <end position="167"/>
    </location>
</feature>
<accession>A0A6A5VZ68</accession>
<dbReference type="Proteomes" id="UP000799779">
    <property type="component" value="Unassembled WGS sequence"/>
</dbReference>
<feature type="signal peptide" evidence="1">
    <location>
        <begin position="1"/>
        <end position="19"/>
    </location>
</feature>
<sequence length="167" mass="18246">MVLTRSLLAATAVLSLAVAHVPDLGKRAPIVALGFEGSFEEQKDEPYAFDESLAAFAPPTTQGKPKNATMPMLKDRSLELVADKRQLTCDTGYWYCPVFGKCCPRTTLCCSYGYCIDPDDTCCPTGACDPGWYVFFPLDYSRGALVADLSCQRLPNASLEVAQRLFP</sequence>
<proteinExistence type="predicted"/>
<dbReference type="AlphaFoldDB" id="A0A6A5VZ68"/>
<name>A0A6A5VZ68_9PLEO</name>
<reference evidence="2" key="1">
    <citation type="journal article" date="2020" name="Stud. Mycol.">
        <title>101 Dothideomycetes genomes: a test case for predicting lifestyles and emergence of pathogens.</title>
        <authorList>
            <person name="Haridas S."/>
            <person name="Albert R."/>
            <person name="Binder M."/>
            <person name="Bloem J."/>
            <person name="Labutti K."/>
            <person name="Salamov A."/>
            <person name="Andreopoulos B."/>
            <person name="Baker S."/>
            <person name="Barry K."/>
            <person name="Bills G."/>
            <person name="Bluhm B."/>
            <person name="Cannon C."/>
            <person name="Castanera R."/>
            <person name="Culley D."/>
            <person name="Daum C."/>
            <person name="Ezra D."/>
            <person name="Gonzalez J."/>
            <person name="Henrissat B."/>
            <person name="Kuo A."/>
            <person name="Liang C."/>
            <person name="Lipzen A."/>
            <person name="Lutzoni F."/>
            <person name="Magnuson J."/>
            <person name="Mondo S."/>
            <person name="Nolan M."/>
            <person name="Ohm R."/>
            <person name="Pangilinan J."/>
            <person name="Park H.-J."/>
            <person name="Ramirez L."/>
            <person name="Alfaro M."/>
            <person name="Sun H."/>
            <person name="Tritt A."/>
            <person name="Yoshinaga Y."/>
            <person name="Zwiers L.-H."/>
            <person name="Turgeon B."/>
            <person name="Goodwin S."/>
            <person name="Spatafora J."/>
            <person name="Crous P."/>
            <person name="Grigoriev I."/>
        </authorList>
    </citation>
    <scope>NUCLEOTIDE SEQUENCE</scope>
    <source>
        <strain evidence="2">CBS 123094</strain>
    </source>
</reference>
<organism evidence="2 3">
    <name type="scientific">Amniculicola lignicola CBS 123094</name>
    <dbReference type="NCBI Taxonomy" id="1392246"/>
    <lineage>
        <taxon>Eukaryota</taxon>
        <taxon>Fungi</taxon>
        <taxon>Dikarya</taxon>
        <taxon>Ascomycota</taxon>
        <taxon>Pezizomycotina</taxon>
        <taxon>Dothideomycetes</taxon>
        <taxon>Pleosporomycetidae</taxon>
        <taxon>Pleosporales</taxon>
        <taxon>Amniculicolaceae</taxon>
        <taxon>Amniculicola</taxon>
    </lineage>
</organism>
<dbReference type="EMBL" id="ML977667">
    <property type="protein sequence ID" value="KAF1994217.1"/>
    <property type="molecule type" value="Genomic_DNA"/>
</dbReference>
<gene>
    <name evidence="2" type="ORF">P154DRAFT_38699</name>
</gene>
<evidence type="ECO:0000256" key="1">
    <source>
        <dbReference type="SAM" id="SignalP"/>
    </source>
</evidence>